<accession>A0A4Y8R9J2</accession>
<dbReference type="EMBL" id="SOZD01000010">
    <property type="protein sequence ID" value="TFF18241.1"/>
    <property type="molecule type" value="Genomic_DNA"/>
</dbReference>
<evidence type="ECO:0000313" key="4">
    <source>
        <dbReference type="EMBL" id="TFF18241.1"/>
    </source>
</evidence>
<evidence type="ECO:0000259" key="3">
    <source>
        <dbReference type="Pfam" id="PF18912"/>
    </source>
</evidence>
<dbReference type="Proteomes" id="UP000298179">
    <property type="component" value="Unassembled WGS sequence"/>
</dbReference>
<name>A0A4Y8R9J2_9HYPH</name>
<feature type="domain" description="Phosphoribosyltransferase" evidence="2">
    <location>
        <begin position="160"/>
        <end position="247"/>
    </location>
</feature>
<evidence type="ECO:0000259" key="2">
    <source>
        <dbReference type="Pfam" id="PF00156"/>
    </source>
</evidence>
<dbReference type="Pfam" id="PF18912">
    <property type="entry name" value="DZR_2"/>
    <property type="match status" value="1"/>
</dbReference>
<keyword evidence="5" id="KW-1185">Reference proteome</keyword>
<gene>
    <name evidence="4" type="ORF">E3C22_22060</name>
</gene>
<dbReference type="OrthoDB" id="9779910at2"/>
<dbReference type="AlphaFoldDB" id="A0A4Y8R9J2"/>
<dbReference type="RefSeq" id="WP_134764053.1">
    <property type="nucleotide sequence ID" value="NZ_SOZD01000010.1"/>
</dbReference>
<evidence type="ECO:0000256" key="1">
    <source>
        <dbReference type="ARBA" id="ARBA00008007"/>
    </source>
</evidence>
<dbReference type="InterPro" id="IPR029057">
    <property type="entry name" value="PRTase-like"/>
</dbReference>
<dbReference type="InterPro" id="IPR000836">
    <property type="entry name" value="PRTase_dom"/>
</dbReference>
<dbReference type="CDD" id="cd06223">
    <property type="entry name" value="PRTases_typeI"/>
    <property type="match status" value="1"/>
</dbReference>
<dbReference type="Gene3D" id="3.40.50.2020">
    <property type="match status" value="1"/>
</dbReference>
<comment type="similarity">
    <text evidence="1">Belongs to the ComF/GntX family.</text>
</comment>
<reference evidence="4 5" key="1">
    <citation type="submission" date="2019-03" db="EMBL/GenBank/DDBJ databases">
        <title>Jiella endophytica sp. nov., a novel endophytic bacterium isolated from root of Ficus microcarpa Linn. f.</title>
        <authorList>
            <person name="Tuo L."/>
        </authorList>
    </citation>
    <scope>NUCLEOTIDE SEQUENCE [LARGE SCALE GENOMIC DNA]</scope>
    <source>
        <strain evidence="4 5">CBS5Q-3</strain>
    </source>
</reference>
<dbReference type="PANTHER" id="PTHR47505:SF1">
    <property type="entry name" value="DNA UTILIZATION PROTEIN YHGH"/>
    <property type="match status" value="1"/>
</dbReference>
<organism evidence="4 5">
    <name type="scientific">Jiella endophytica</name>
    <dbReference type="NCBI Taxonomy" id="2558362"/>
    <lineage>
        <taxon>Bacteria</taxon>
        <taxon>Pseudomonadati</taxon>
        <taxon>Pseudomonadota</taxon>
        <taxon>Alphaproteobacteria</taxon>
        <taxon>Hyphomicrobiales</taxon>
        <taxon>Aurantimonadaceae</taxon>
        <taxon>Jiella</taxon>
    </lineage>
</organism>
<proteinExistence type="inferred from homology"/>
<dbReference type="SUPFAM" id="SSF53271">
    <property type="entry name" value="PRTase-like"/>
    <property type="match status" value="1"/>
</dbReference>
<dbReference type="Pfam" id="PF00156">
    <property type="entry name" value="Pribosyltran"/>
    <property type="match status" value="1"/>
</dbReference>
<sequence length="255" mass="27794">MHLFKRGRAAITNSLGRLLFPAVCAGCQSAVTRAGSVCPECWTKLRFIERPYCEVLGLPFSYDLGRGFLSAEAIAEPPPFGRLRAAVLYQDLAAQLVTALKYGDRTDLVPLMAGWMRRAGDELLGETEVIVPVPLHAGRLWRRRFNQSAELGRHIARHSGLSFAPLALKRVKATRTQVGLGQKQRQDNMRGAFRVVDPRRFEIEGRRVLLIDDVYTTGATAASATRALKRGGALDVDVLVFARVAAGAALATGPG</sequence>
<evidence type="ECO:0000313" key="5">
    <source>
        <dbReference type="Proteomes" id="UP000298179"/>
    </source>
</evidence>
<dbReference type="PANTHER" id="PTHR47505">
    <property type="entry name" value="DNA UTILIZATION PROTEIN YHGH"/>
    <property type="match status" value="1"/>
</dbReference>
<protein>
    <submittedName>
        <fullName evidence="4">ComF family protein</fullName>
    </submittedName>
</protein>
<feature type="domain" description="Double zinc ribbon" evidence="3">
    <location>
        <begin position="17"/>
        <end position="63"/>
    </location>
</feature>
<dbReference type="InterPro" id="IPR051910">
    <property type="entry name" value="ComF/GntX_DNA_util-trans"/>
</dbReference>
<dbReference type="InterPro" id="IPR044005">
    <property type="entry name" value="DZR_2"/>
</dbReference>
<comment type="caution">
    <text evidence="4">The sequence shown here is derived from an EMBL/GenBank/DDBJ whole genome shotgun (WGS) entry which is preliminary data.</text>
</comment>